<evidence type="ECO:0000313" key="2">
    <source>
        <dbReference type="EMBL" id="MBY0038661.1"/>
    </source>
</evidence>
<dbReference type="Pfam" id="PF25199">
    <property type="entry name" value="nSTAND_NTPase5"/>
    <property type="match status" value="1"/>
</dbReference>
<dbReference type="InterPro" id="IPR027417">
    <property type="entry name" value="P-loop_NTPase"/>
</dbReference>
<dbReference type="EMBL" id="JACLPZ010000023">
    <property type="protein sequence ID" value="MBY0038661.1"/>
    <property type="molecule type" value="Genomic_DNA"/>
</dbReference>
<protein>
    <submittedName>
        <fullName evidence="2">SIR2 family protein</fullName>
    </submittedName>
</protein>
<feature type="domain" description="Novel STAND NTPase 5" evidence="1">
    <location>
        <begin position="289"/>
        <end position="400"/>
    </location>
</feature>
<gene>
    <name evidence="2" type="ORF">H7U08_19300</name>
</gene>
<dbReference type="RefSeq" id="WP_221826125.1">
    <property type="nucleotide sequence ID" value="NZ_JACLPZ010000023.1"/>
</dbReference>
<dbReference type="Gene3D" id="3.40.50.300">
    <property type="entry name" value="P-loop containing nucleotide triphosphate hydrolases"/>
    <property type="match status" value="1"/>
</dbReference>
<reference evidence="2" key="1">
    <citation type="submission" date="2020-08" db="EMBL/GenBank/DDBJ databases">
        <title>Fungal Genomes of the International Space Station.</title>
        <authorList>
            <person name="Seuylemezian A."/>
            <person name="Singh N.K."/>
            <person name="Wood J."/>
            <person name="Venkateswaran K."/>
        </authorList>
    </citation>
    <scope>NUCLEOTIDE SEQUENCE</scope>
    <source>
        <strain evidence="2">I2-B2</strain>
    </source>
</reference>
<evidence type="ECO:0000313" key="3">
    <source>
        <dbReference type="Proteomes" id="UP001197806"/>
    </source>
</evidence>
<dbReference type="SUPFAM" id="SSF52540">
    <property type="entry name" value="P-loop containing nucleoside triphosphate hydrolases"/>
    <property type="match status" value="1"/>
</dbReference>
<dbReference type="Proteomes" id="UP001197806">
    <property type="component" value="Unassembled WGS sequence"/>
</dbReference>
<dbReference type="Pfam" id="PF13289">
    <property type="entry name" value="SIR2_2"/>
    <property type="match status" value="1"/>
</dbReference>
<organism evidence="2 3">
    <name type="scientific">Bacillus cereus</name>
    <dbReference type="NCBI Taxonomy" id="1396"/>
    <lineage>
        <taxon>Bacteria</taxon>
        <taxon>Bacillati</taxon>
        <taxon>Bacillota</taxon>
        <taxon>Bacilli</taxon>
        <taxon>Bacillales</taxon>
        <taxon>Bacillaceae</taxon>
        <taxon>Bacillus</taxon>
        <taxon>Bacillus cereus group</taxon>
    </lineage>
</organism>
<proteinExistence type="predicted"/>
<comment type="caution">
    <text evidence="2">The sequence shown here is derived from an EMBL/GenBank/DDBJ whole genome shotgun (WGS) entry which is preliminary data.</text>
</comment>
<name>A0AAW4QYA3_BACCE</name>
<accession>A0AAW4QYA3</accession>
<sequence>MAIKTKYMQVLKKDLVNNINIFTGAGFSIEAQNKKGEQFPLGAELKARILKRFKKVPITETMELPMMTMMVSSLYPDELRNFLTETFRVHKFDEKYVNLRRLKLKYFFTTNIDDLPQRIFEGSGDKFLNNVYLNSINKHSNVVNFFPVHGHIDTPDKEYIFDTIQLADTGNDSNIGFTVLMNQLLENPIIFMGYSFNDLFAWRAIKKLSERNENNTNIWVLLREEEEDKSIFFEQLGFKVILGNTSDLLELIGEIDFPDEKIAKANKKLLPEYSYQESIKTTPHRRVEDFYEGFEPTWNQIIQSSIKPLSTLSSVEDKVYMGKNIVITGMIFSGKTTIAMQLMYRLHQKNMEVYFLKNSPTEEEAKYIINSVKGHQLDYKPIIIIDDFCSTVSGIELLLQSNVVQIIGLDRFYNYDSLQHRFMKYKVEYTEITELSDVDASMIWDNIPVSIKNNRPKSRVLEKSSTVLELIDNSLKKDEQVKSRVKKMLDSLKSNPDLLELLVLAAYFQRSKSYLSMDVLIAYFENTNYKELFSLIKKLRDQIFSVSEEMLFKNDQDYYVLRSTIYAFKILDQIDSQSLKNVILKVAKNVPNNYIYRYDIFRKYAYDSELIKRAFYQVKEGLHFYEIVYKKEPNIYTYQHAAIYASMKGDFDSAFKYIDRAMSESRRPIFSVQNVYATILFKANIGKNLTNTDVIEQLHKSMSILEKCINDSQGKAYHTVKYAEQAIEYFKKSTSVSALKYLENAEAILEEQLETFPIEQKKNIYDMERNLNRIKRIKR</sequence>
<dbReference type="InterPro" id="IPR057574">
    <property type="entry name" value="nSTAND_NTPase5_dom"/>
</dbReference>
<evidence type="ECO:0000259" key="1">
    <source>
        <dbReference type="Pfam" id="PF25199"/>
    </source>
</evidence>
<dbReference type="AlphaFoldDB" id="A0AAW4QYA3"/>